<gene>
    <name evidence="1" type="ORF">S03H2_37893</name>
</gene>
<dbReference type="AlphaFoldDB" id="X1I375"/>
<sequence length="49" mass="6141">MNKEKEIRRLEELIKGENPAFHRWISKVKREIEKLKNEQVRKSNRQFYL</sequence>
<reference evidence="1" key="1">
    <citation type="journal article" date="2014" name="Front. Microbiol.">
        <title>High frequency of phylogenetically diverse reductive dehalogenase-homologous genes in deep subseafloor sedimentary metagenomes.</title>
        <authorList>
            <person name="Kawai M."/>
            <person name="Futagami T."/>
            <person name="Toyoda A."/>
            <person name="Takaki Y."/>
            <person name="Nishi S."/>
            <person name="Hori S."/>
            <person name="Arai W."/>
            <person name="Tsubouchi T."/>
            <person name="Morono Y."/>
            <person name="Uchiyama I."/>
            <person name="Ito T."/>
            <person name="Fujiyama A."/>
            <person name="Inagaki F."/>
            <person name="Takami H."/>
        </authorList>
    </citation>
    <scope>NUCLEOTIDE SEQUENCE</scope>
    <source>
        <strain evidence="1">Expedition CK06-06</strain>
    </source>
</reference>
<dbReference type="EMBL" id="BARU01023339">
    <property type="protein sequence ID" value="GAH51983.1"/>
    <property type="molecule type" value="Genomic_DNA"/>
</dbReference>
<accession>X1I375</accession>
<comment type="caution">
    <text evidence="1">The sequence shown here is derived from an EMBL/GenBank/DDBJ whole genome shotgun (WGS) entry which is preliminary data.</text>
</comment>
<organism evidence="1">
    <name type="scientific">marine sediment metagenome</name>
    <dbReference type="NCBI Taxonomy" id="412755"/>
    <lineage>
        <taxon>unclassified sequences</taxon>
        <taxon>metagenomes</taxon>
        <taxon>ecological metagenomes</taxon>
    </lineage>
</organism>
<proteinExistence type="predicted"/>
<evidence type="ECO:0000313" key="1">
    <source>
        <dbReference type="EMBL" id="GAH51983.1"/>
    </source>
</evidence>
<name>X1I375_9ZZZZ</name>
<protein>
    <submittedName>
        <fullName evidence="1">Uncharacterized protein</fullName>
    </submittedName>
</protein>